<reference evidence="1" key="1">
    <citation type="journal article" date="2018" name="Genome Biol.">
        <title>SKESA: strategic k-mer extension for scrupulous assemblies.</title>
        <authorList>
            <person name="Souvorov A."/>
            <person name="Agarwala R."/>
            <person name="Lipman D.J."/>
        </authorList>
    </citation>
    <scope>NUCLEOTIDE SEQUENCE</scope>
    <source>
        <strain evidence="1">1930</strain>
    </source>
</reference>
<protein>
    <submittedName>
        <fullName evidence="3">C factor cell-cell signaling protein</fullName>
    </submittedName>
</protein>
<dbReference type="Proteomes" id="UP000856022">
    <property type="component" value="Unassembled WGS sequence"/>
</dbReference>
<evidence type="ECO:0000313" key="5">
    <source>
        <dbReference type="Proteomes" id="UP000464718"/>
    </source>
</evidence>
<dbReference type="Proteomes" id="UP000321504">
    <property type="component" value="Unassembled WGS sequence"/>
</dbReference>
<evidence type="ECO:0000313" key="2">
    <source>
        <dbReference type="EMBL" id="QHH11530.1"/>
    </source>
</evidence>
<dbReference type="EMBL" id="CP034299">
    <property type="protein sequence ID" value="QHH11530.1"/>
    <property type="molecule type" value="Genomic_DNA"/>
</dbReference>
<name>A0A2R9VHV9_VIBPH</name>
<dbReference type="EMBL" id="VRMQ01000001">
    <property type="protein sequence ID" value="TXN17476.1"/>
    <property type="molecule type" value="Genomic_DNA"/>
</dbReference>
<reference evidence="2 5" key="2">
    <citation type="submission" date="2018-12" db="EMBL/GenBank/DDBJ databases">
        <title>Genomic insights into the evolutionary origins and pathogenicity of five Vibrio parahaemolyticus strains isolated from the shrimp with acute hepatopancreatic necrosis disease (AHPND).</title>
        <authorList>
            <person name="Yang Q."/>
            <person name="Dong X."/>
            <person name="Xie G."/>
            <person name="Fu S."/>
            <person name="Zou P."/>
            <person name="Sun J."/>
            <person name="Wang Y."/>
            <person name="Huang J."/>
        </authorList>
    </citation>
    <scope>NUCLEOTIDE SEQUENCE [LARGE SCALE GENOMIC DNA]</scope>
    <source>
        <strain evidence="2 5">20160303005-1</strain>
    </source>
</reference>
<dbReference type="Proteomes" id="UP000464718">
    <property type="component" value="Chromosome ii"/>
</dbReference>
<evidence type="ECO:0000313" key="1">
    <source>
        <dbReference type="EMBL" id="HAS6676791.1"/>
    </source>
</evidence>
<proteinExistence type="predicted"/>
<reference evidence="1" key="4">
    <citation type="submission" date="2019-12" db="EMBL/GenBank/DDBJ databases">
        <authorList>
            <consortium name="NCBI Pathogen Detection Project"/>
        </authorList>
    </citation>
    <scope>NUCLEOTIDE SEQUENCE</scope>
    <source>
        <strain evidence="1">1930</strain>
    </source>
</reference>
<accession>A0A2R9VHV9</accession>
<dbReference type="EMBL" id="DACQKT010000003">
    <property type="protein sequence ID" value="HAS6676791.1"/>
    <property type="molecule type" value="Genomic_DNA"/>
</dbReference>
<dbReference type="AlphaFoldDB" id="A0A2R9VHV9"/>
<evidence type="ECO:0000313" key="3">
    <source>
        <dbReference type="EMBL" id="TXN17476.1"/>
    </source>
</evidence>
<reference evidence="3 4" key="3">
    <citation type="submission" date="2019-08" db="EMBL/GenBank/DDBJ databases">
        <title>Emerging of two pre-pandemic pathogenic O4:KUT lineages of Vibrio parahaemolyticus in coastal eastern China.</title>
        <authorList>
            <person name="Yu H."/>
        </authorList>
    </citation>
    <scope>NUCLEOTIDE SEQUENCE [LARGE SCALE GENOMIC DNA]</scope>
    <source>
        <strain evidence="3 4">HZ17-383</strain>
    </source>
</reference>
<evidence type="ECO:0000313" key="4">
    <source>
        <dbReference type="Proteomes" id="UP000321504"/>
    </source>
</evidence>
<organism evidence="3 4">
    <name type="scientific">Vibrio parahaemolyticus</name>
    <dbReference type="NCBI Taxonomy" id="670"/>
    <lineage>
        <taxon>Bacteria</taxon>
        <taxon>Pseudomonadati</taxon>
        <taxon>Pseudomonadota</taxon>
        <taxon>Gammaproteobacteria</taxon>
        <taxon>Vibrionales</taxon>
        <taxon>Vibrionaceae</taxon>
        <taxon>Vibrio</taxon>
    </lineage>
</organism>
<gene>
    <name evidence="2" type="ORF">EHC69_19705</name>
    <name evidence="3" type="ORF">FVP01_00375</name>
    <name evidence="1" type="ORF">I7278_08210</name>
</gene>
<sequence length="81" mass="9119">MRNQPKIVNLSSTSTTPEREAMKVLIQYTQAGKYRDQAWESLTLRSKGDMQAVTPSYAAQLIEQSKATLVMTEDGQIIFHS</sequence>